<evidence type="ECO:0000313" key="1">
    <source>
        <dbReference type="EMBL" id="AMO97544.1"/>
    </source>
</evidence>
<reference evidence="1 2" key="1">
    <citation type="submission" date="2015-11" db="EMBL/GenBank/DDBJ databases">
        <title>Exploring the genomic traits of fungus-feeding bacterial genus Collimonas.</title>
        <authorList>
            <person name="Song C."/>
            <person name="Schmidt R."/>
            <person name="de Jager V."/>
            <person name="Krzyzanowska D."/>
            <person name="Jongedijk E."/>
            <person name="Cankar K."/>
            <person name="Beekwilder J."/>
            <person name="van Veen A."/>
            <person name="de Boer W."/>
            <person name="van Veen J.A."/>
            <person name="Garbeva P."/>
        </authorList>
    </citation>
    <scope>NUCLEOTIDE SEQUENCE [LARGE SCALE GENOMIC DNA]</scope>
    <source>
        <strain evidence="1 2">Ter6</strain>
    </source>
</reference>
<dbReference type="EMBL" id="CP013232">
    <property type="protein sequence ID" value="AMO97544.1"/>
    <property type="molecule type" value="Genomic_DNA"/>
</dbReference>
<protein>
    <submittedName>
        <fullName evidence="1">Uncharacterized protein</fullName>
    </submittedName>
</protein>
<dbReference type="PATRIC" id="fig|158899.10.peg.4902"/>
<dbReference type="Proteomes" id="UP000072421">
    <property type="component" value="Chromosome"/>
</dbReference>
<name>A0A127PIU5_9BURK</name>
<accession>A0A127PIU5</accession>
<dbReference type="AlphaFoldDB" id="A0A127PIU5"/>
<gene>
    <name evidence="1" type="ORF">CFter6_4970</name>
</gene>
<evidence type="ECO:0000313" key="2">
    <source>
        <dbReference type="Proteomes" id="UP000072421"/>
    </source>
</evidence>
<proteinExistence type="predicted"/>
<organism evidence="1">
    <name type="scientific">Collimonas fungivorans</name>
    <dbReference type="NCBI Taxonomy" id="158899"/>
    <lineage>
        <taxon>Bacteria</taxon>
        <taxon>Pseudomonadati</taxon>
        <taxon>Pseudomonadota</taxon>
        <taxon>Betaproteobacteria</taxon>
        <taxon>Burkholderiales</taxon>
        <taxon>Oxalobacteraceae</taxon>
        <taxon>Collimonas</taxon>
    </lineage>
</organism>
<sequence>MAAGKPFRRLCSLYLLETQNNKPLHGYRLYFSHHPMGLNEGDIE</sequence>